<dbReference type="CDD" id="cd06294">
    <property type="entry name" value="PBP1_MalR-like"/>
    <property type="match status" value="1"/>
</dbReference>
<dbReference type="PROSITE" id="PS50932">
    <property type="entry name" value="HTH_LACI_2"/>
    <property type="match status" value="1"/>
</dbReference>
<dbReference type="CDD" id="cd01392">
    <property type="entry name" value="HTH_LacI"/>
    <property type="match status" value="1"/>
</dbReference>
<dbReference type="SUPFAM" id="SSF47413">
    <property type="entry name" value="lambda repressor-like DNA-binding domains"/>
    <property type="match status" value="1"/>
</dbReference>
<dbReference type="RefSeq" id="WP_145580581.1">
    <property type="nucleotide sequence ID" value="NZ_CADEPK010000298.1"/>
</dbReference>
<dbReference type="Proteomes" id="UP001232245">
    <property type="component" value="Unassembled WGS sequence"/>
</dbReference>
<dbReference type="Gene3D" id="3.40.50.2300">
    <property type="match status" value="2"/>
</dbReference>
<evidence type="ECO:0000313" key="6">
    <source>
        <dbReference type="Proteomes" id="UP001232245"/>
    </source>
</evidence>
<evidence type="ECO:0000256" key="1">
    <source>
        <dbReference type="ARBA" id="ARBA00023015"/>
    </source>
</evidence>
<keyword evidence="2 5" id="KW-0238">DNA-binding</keyword>
<dbReference type="Pfam" id="PF00356">
    <property type="entry name" value="LacI"/>
    <property type="match status" value="1"/>
</dbReference>
<dbReference type="Gene3D" id="1.10.260.40">
    <property type="entry name" value="lambda repressor-like DNA-binding domains"/>
    <property type="match status" value="1"/>
</dbReference>
<evidence type="ECO:0000256" key="3">
    <source>
        <dbReference type="ARBA" id="ARBA00023163"/>
    </source>
</evidence>
<dbReference type="GO" id="GO:0003677">
    <property type="term" value="F:DNA binding"/>
    <property type="evidence" value="ECO:0007669"/>
    <property type="project" value="UniProtKB-KW"/>
</dbReference>
<dbReference type="SMART" id="SM00354">
    <property type="entry name" value="HTH_LACI"/>
    <property type="match status" value="1"/>
</dbReference>
<dbReference type="PANTHER" id="PTHR30146:SF109">
    <property type="entry name" value="HTH-TYPE TRANSCRIPTIONAL REGULATOR GALS"/>
    <property type="match status" value="1"/>
</dbReference>
<dbReference type="InterPro" id="IPR028082">
    <property type="entry name" value="Peripla_BP_I"/>
</dbReference>
<accession>A0ABT9YVL4</accession>
<dbReference type="InterPro" id="IPR000843">
    <property type="entry name" value="HTH_LacI"/>
</dbReference>
<feature type="domain" description="HTH lacI-type" evidence="4">
    <location>
        <begin position="3"/>
        <end position="57"/>
    </location>
</feature>
<keyword evidence="6" id="KW-1185">Reference proteome</keyword>
<gene>
    <name evidence="5" type="ORF">J2S02_000289</name>
</gene>
<dbReference type="InterPro" id="IPR046335">
    <property type="entry name" value="LacI/GalR-like_sensor"/>
</dbReference>
<dbReference type="InterPro" id="IPR010982">
    <property type="entry name" value="Lambda_DNA-bd_dom_sf"/>
</dbReference>
<protein>
    <submittedName>
        <fullName evidence="5">DNA-binding LacI/PurR family transcriptional regulator</fullName>
    </submittedName>
</protein>
<evidence type="ECO:0000313" key="5">
    <source>
        <dbReference type="EMBL" id="MDQ0223967.1"/>
    </source>
</evidence>
<evidence type="ECO:0000259" key="4">
    <source>
        <dbReference type="PROSITE" id="PS50932"/>
    </source>
</evidence>
<name>A0ABT9YVL4_9BACI</name>
<reference evidence="5 6" key="1">
    <citation type="submission" date="2023-07" db="EMBL/GenBank/DDBJ databases">
        <title>Genomic Encyclopedia of Type Strains, Phase IV (KMG-IV): sequencing the most valuable type-strain genomes for metagenomic binning, comparative biology and taxonomic classification.</title>
        <authorList>
            <person name="Goeker M."/>
        </authorList>
    </citation>
    <scope>NUCLEOTIDE SEQUENCE [LARGE SCALE GENOMIC DNA]</scope>
    <source>
        <strain evidence="5 6">DSM 17723</strain>
    </source>
</reference>
<comment type="caution">
    <text evidence="5">The sequence shown here is derived from an EMBL/GenBank/DDBJ whole genome shotgun (WGS) entry which is preliminary data.</text>
</comment>
<evidence type="ECO:0000256" key="2">
    <source>
        <dbReference type="ARBA" id="ARBA00023125"/>
    </source>
</evidence>
<sequence length="341" mass="38474">MIVTIKDVAKKANVAPSTVSRVIANSPRISEKTKKRVREVMEELGYYPNFQARSLAAKSTQSIGVIMPNSAYHAFQNPFFPEVLRGISKNAHANKYGIYLSTGSTEEEIYAEVTSMVQGRRVDGVILLYSRINDKTMKFLQETNFPFTVVGRPDQNEERITFVDNDNIFITKQVTKYLIELGHRHIAFVGGSLDFVVTIDRLNGYKLALNEAGIPFNKDYMVHEEFIKDNGKEALKSLMSLDSPPTALVTQDDLIAYEMISHLGDMNIKVPEDISIVSFNNLMLSEHSKPPLTSVDICIDQLGFEATSCLIEKIEKPDTLPKRITIPTKFIERKSCERRQS</sequence>
<organism evidence="5 6">
    <name type="scientific">Metabacillus niabensis</name>
    <dbReference type="NCBI Taxonomy" id="324854"/>
    <lineage>
        <taxon>Bacteria</taxon>
        <taxon>Bacillati</taxon>
        <taxon>Bacillota</taxon>
        <taxon>Bacilli</taxon>
        <taxon>Bacillales</taxon>
        <taxon>Bacillaceae</taxon>
        <taxon>Metabacillus</taxon>
    </lineage>
</organism>
<dbReference type="Pfam" id="PF13377">
    <property type="entry name" value="Peripla_BP_3"/>
    <property type="match status" value="1"/>
</dbReference>
<keyword evidence="3" id="KW-0804">Transcription</keyword>
<dbReference type="SUPFAM" id="SSF53822">
    <property type="entry name" value="Periplasmic binding protein-like I"/>
    <property type="match status" value="1"/>
</dbReference>
<dbReference type="EMBL" id="JAUSTZ010000001">
    <property type="protein sequence ID" value="MDQ0223967.1"/>
    <property type="molecule type" value="Genomic_DNA"/>
</dbReference>
<dbReference type="PANTHER" id="PTHR30146">
    <property type="entry name" value="LACI-RELATED TRANSCRIPTIONAL REPRESSOR"/>
    <property type="match status" value="1"/>
</dbReference>
<proteinExistence type="predicted"/>
<keyword evidence="1" id="KW-0805">Transcription regulation</keyword>